<evidence type="ECO:0000259" key="3">
    <source>
        <dbReference type="Pfam" id="PF23134"/>
    </source>
</evidence>
<organism evidence="4 5">
    <name type="scientific">Opisthorchis felineus</name>
    <dbReference type="NCBI Taxonomy" id="147828"/>
    <lineage>
        <taxon>Eukaryota</taxon>
        <taxon>Metazoa</taxon>
        <taxon>Spiralia</taxon>
        <taxon>Lophotrochozoa</taxon>
        <taxon>Platyhelminthes</taxon>
        <taxon>Trematoda</taxon>
        <taxon>Digenea</taxon>
        <taxon>Opisthorchiida</taxon>
        <taxon>Opisthorchiata</taxon>
        <taxon>Opisthorchiidae</taxon>
        <taxon>Opisthorchis</taxon>
    </lineage>
</organism>
<evidence type="ECO:0008006" key="6">
    <source>
        <dbReference type="Google" id="ProtNLM"/>
    </source>
</evidence>
<keyword evidence="5" id="KW-1185">Reference proteome</keyword>
<dbReference type="Pfam" id="PF06221">
    <property type="entry name" value="zf-C2HC5"/>
    <property type="match status" value="1"/>
</dbReference>
<dbReference type="InterPro" id="IPR015947">
    <property type="entry name" value="PUA-like_sf"/>
</dbReference>
<dbReference type="PANTHER" id="PTHR12963">
    <property type="entry name" value="THYROID RECEPTOR INTERACTING PROTEIN RELATED"/>
    <property type="match status" value="1"/>
</dbReference>
<evidence type="ECO:0000259" key="1">
    <source>
        <dbReference type="Pfam" id="PF04266"/>
    </source>
</evidence>
<feature type="domain" description="TRIP4/RQT4 C2HC5-type zinc finger" evidence="2">
    <location>
        <begin position="137"/>
        <end position="184"/>
    </location>
</feature>
<dbReference type="InterPro" id="IPR039128">
    <property type="entry name" value="TRIP4-like"/>
</dbReference>
<comment type="caution">
    <text evidence="4">The sequence shown here is derived from an EMBL/GenBank/DDBJ whole genome shotgun (WGS) entry which is preliminary data.</text>
</comment>
<dbReference type="Pfam" id="PF04266">
    <property type="entry name" value="ASCH"/>
    <property type="match status" value="1"/>
</dbReference>
<protein>
    <recommendedName>
        <fullName evidence="6">ASCH domain-containing protein</fullName>
    </recommendedName>
</protein>
<evidence type="ECO:0000313" key="5">
    <source>
        <dbReference type="Proteomes" id="UP000308267"/>
    </source>
</evidence>
<gene>
    <name evidence="4" type="ORF">CRM22_005883</name>
</gene>
<proteinExistence type="predicted"/>
<feature type="domain" description="Activating signal cointegrator 1 third" evidence="3">
    <location>
        <begin position="288"/>
        <end position="343"/>
    </location>
</feature>
<evidence type="ECO:0000259" key="2">
    <source>
        <dbReference type="Pfam" id="PF06221"/>
    </source>
</evidence>
<dbReference type="Pfam" id="PF23134">
    <property type="entry name" value="TRIP4_3rd"/>
    <property type="match status" value="1"/>
</dbReference>
<dbReference type="GO" id="GO:0008270">
    <property type="term" value="F:zinc ion binding"/>
    <property type="evidence" value="ECO:0007669"/>
    <property type="project" value="InterPro"/>
</dbReference>
<dbReference type="GO" id="GO:0072344">
    <property type="term" value="P:rescue of stalled ribosome"/>
    <property type="evidence" value="ECO:0007669"/>
    <property type="project" value="InterPro"/>
</dbReference>
<dbReference type="STRING" id="147828.A0A4V3SEP8"/>
<dbReference type="AlphaFoldDB" id="A0A4V3SEP8"/>
<name>A0A4V3SEP8_OPIFE</name>
<feature type="domain" description="ASCH" evidence="1">
    <location>
        <begin position="453"/>
        <end position="535"/>
    </location>
</feature>
<evidence type="ECO:0000313" key="4">
    <source>
        <dbReference type="EMBL" id="TGZ65404.1"/>
    </source>
</evidence>
<reference evidence="4 5" key="1">
    <citation type="journal article" date="2019" name="BMC Genomics">
        <title>New insights from Opisthorchis felineus genome: update on genomics of the epidemiologically important liver flukes.</title>
        <authorList>
            <person name="Ershov N.I."/>
            <person name="Mordvinov V.A."/>
            <person name="Prokhortchouk E.B."/>
            <person name="Pakharukova M.Y."/>
            <person name="Gunbin K.V."/>
            <person name="Ustyantsev K."/>
            <person name="Genaev M.A."/>
            <person name="Blinov A.G."/>
            <person name="Mazur A."/>
            <person name="Boulygina E."/>
            <person name="Tsygankova S."/>
            <person name="Khrameeva E."/>
            <person name="Chekanov N."/>
            <person name="Fan G."/>
            <person name="Xiao A."/>
            <person name="Zhang H."/>
            <person name="Xu X."/>
            <person name="Yang H."/>
            <person name="Solovyev V."/>
            <person name="Lee S.M."/>
            <person name="Liu X."/>
            <person name="Afonnikov D.A."/>
            <person name="Skryabin K.G."/>
        </authorList>
    </citation>
    <scope>NUCLEOTIDE SEQUENCE [LARGE SCALE GENOMIC DNA]</scope>
    <source>
        <strain evidence="4">AK-0245</strain>
        <tissue evidence="4">Whole organism</tissue>
    </source>
</reference>
<dbReference type="GO" id="GO:0005634">
    <property type="term" value="C:nucleus"/>
    <property type="evidence" value="ECO:0007669"/>
    <property type="project" value="InterPro"/>
</dbReference>
<dbReference type="InterPro" id="IPR009349">
    <property type="entry name" value="TRIP4/RQT4_C2HC5_Znf"/>
</dbReference>
<dbReference type="PANTHER" id="PTHR12963:SF4">
    <property type="entry name" value="ACTIVATING SIGNAL COINTEGRATOR 1"/>
    <property type="match status" value="1"/>
</dbReference>
<dbReference type="GO" id="GO:0180022">
    <property type="term" value="C:RQC-trigger complex"/>
    <property type="evidence" value="ECO:0007669"/>
    <property type="project" value="InterPro"/>
</dbReference>
<dbReference type="OrthoDB" id="338816at2759"/>
<sequence length="589" mass="66283">MDHVRLILKNALGEKAASDFINSALAVDNVQDIKKRVCTLLDTRKAENRKVYEVLMREKERRAAFPEEGYRKINTDPNAPCDLTVSTVREKILLKDDEDMVKIDSSGPRKKQKPKFYPLFTEGARGDHLVSLLPGRHPCQCLATKHQLVSNCTNCGRIICAQEGSGPCFFCGNLVCPKEERDKIALGTKQAVKLKNRLLHAPWAPGTQTPPYRRKSCNKRANAVNVPGSYEDENSQEEDEEWDLIQVHTMKEDAQQRLEEGLAAALANRDRLLEYDVTTARRTRVLDDEMDYFVSEGSGGAAAWLSPEARERVAKRLAELRALRHASRLQGTQLCIDFAGRSVEIMDTRDEAARQLYQPNQEEIDQLEASLRDKESNDLNKGSASSQVVAGRMIDPTLNDQFLQFLPTLTRNQLSVDPAPASSSLMKALRDAPNGLRVQDDMSRQLTDEGYCLSMHQPWASFLVRGLKRDEGRDWYSAHRGCLWIAATAKKPDPDAVEQMEQDYLRSGGLRANLPQSYPTGCLLGRVNVVDVLSQEEYRARFPDGPSESPYVFVCNDPRELLLKLPISGKHKIYKLEKHIHTAAVKNLA</sequence>
<dbReference type="InterPro" id="IPR056993">
    <property type="entry name" value="TRIP4_3rd_dom"/>
</dbReference>
<dbReference type="CDD" id="cd06554">
    <property type="entry name" value="ASCH_ASC-1_like"/>
    <property type="match status" value="1"/>
</dbReference>
<dbReference type="Proteomes" id="UP000308267">
    <property type="component" value="Unassembled WGS sequence"/>
</dbReference>
<dbReference type="InterPro" id="IPR007374">
    <property type="entry name" value="ASCH_domain"/>
</dbReference>
<dbReference type="Gene3D" id="2.30.130.30">
    <property type="entry name" value="Hypothetical protein"/>
    <property type="match status" value="1"/>
</dbReference>
<accession>A0A4V3SEP8</accession>
<dbReference type="SUPFAM" id="SSF88697">
    <property type="entry name" value="PUA domain-like"/>
    <property type="match status" value="1"/>
</dbReference>
<dbReference type="FunFam" id="2.30.130.30:FF:000006">
    <property type="entry name" value="Putative_zinc_finger_motif_-_C2HC5-type /ASCH_domain_containing_protein_-_putative"/>
    <property type="match status" value="1"/>
</dbReference>
<dbReference type="EMBL" id="SJOL01006489">
    <property type="protein sequence ID" value="TGZ65404.1"/>
    <property type="molecule type" value="Genomic_DNA"/>
</dbReference>